<evidence type="ECO:0000313" key="2">
    <source>
        <dbReference type="EMBL" id="KAA1053840.1"/>
    </source>
</evidence>
<evidence type="ECO:0000256" key="1">
    <source>
        <dbReference type="SAM" id="MobiDB-lite"/>
    </source>
</evidence>
<proteinExistence type="predicted"/>
<feature type="region of interest" description="Disordered" evidence="1">
    <location>
        <begin position="150"/>
        <end position="172"/>
    </location>
</feature>
<accession>A0A5B0KQH0</accession>
<dbReference type="AlphaFoldDB" id="A0A5B0KQH0"/>
<dbReference type="Proteomes" id="UP000325333">
    <property type="component" value="Unassembled WGS sequence"/>
</dbReference>
<dbReference type="EMBL" id="VEWN01000013">
    <property type="protein sequence ID" value="KAA1053840.1"/>
    <property type="molecule type" value="Genomic_DNA"/>
</dbReference>
<protein>
    <submittedName>
        <fullName evidence="2">Uncharacterized protein</fullName>
    </submittedName>
</protein>
<sequence length="172" mass="18341">MSDYMPAAIFIGGPLPPSLRVSLAQAIAEQGVGLDYGEGPLLQEEILTLIDEAIQSGETLRLCDAEAANGQFETLERFLRSHGASYKRTSDAKYEADGQAVLFDGSKIIAHKANQRGKVTVAYRDIDRAIAEGRFEALLAELRLVEEGLPPLTDAPEPAASETSAPAISLAA</sequence>
<feature type="compositionally biased region" description="Low complexity" evidence="1">
    <location>
        <begin position="155"/>
        <end position="172"/>
    </location>
</feature>
<dbReference type="RefSeq" id="WP_149650954.1">
    <property type="nucleotide sequence ID" value="NZ_VEWN01000013.1"/>
</dbReference>
<reference evidence="2 3" key="1">
    <citation type="submission" date="2019-07" db="EMBL/GenBank/DDBJ databases">
        <title>Genome sequencing of the stress-tolerant strain Azospirillum brasilense Az19.</title>
        <authorList>
            <person name="Maroniche G.A."/>
            <person name="Garcia J.E."/>
            <person name="Pagnussat L."/>
            <person name="Amenta M."/>
            <person name="Creus C.M."/>
        </authorList>
    </citation>
    <scope>NUCLEOTIDE SEQUENCE [LARGE SCALE GENOMIC DNA]</scope>
    <source>
        <strain evidence="2 3">Az19</strain>
    </source>
</reference>
<name>A0A5B0KQH0_9PROT</name>
<comment type="caution">
    <text evidence="2">The sequence shown here is derived from an EMBL/GenBank/DDBJ whole genome shotgun (WGS) entry which is preliminary data.</text>
</comment>
<gene>
    <name evidence="2" type="ORF">FH063_002422</name>
</gene>
<organism evidence="2 3">
    <name type="scientific">Azospirillum argentinense</name>
    <dbReference type="NCBI Taxonomy" id="2970906"/>
    <lineage>
        <taxon>Bacteria</taxon>
        <taxon>Pseudomonadati</taxon>
        <taxon>Pseudomonadota</taxon>
        <taxon>Alphaproteobacteria</taxon>
        <taxon>Rhodospirillales</taxon>
        <taxon>Azospirillaceae</taxon>
        <taxon>Azospirillum</taxon>
    </lineage>
</organism>
<evidence type="ECO:0000313" key="3">
    <source>
        <dbReference type="Proteomes" id="UP000325333"/>
    </source>
</evidence>